<accession>A0ABQ3NUY8</accession>
<gene>
    <name evidence="1" type="ORF">Scinn_60420</name>
</gene>
<organism evidence="1 2">
    <name type="scientific">Streptomyces virginiae</name>
    <name type="common">Streptomyces cinnamonensis</name>
    <dbReference type="NCBI Taxonomy" id="1961"/>
    <lineage>
        <taxon>Bacteria</taxon>
        <taxon>Bacillati</taxon>
        <taxon>Actinomycetota</taxon>
        <taxon>Actinomycetes</taxon>
        <taxon>Kitasatosporales</taxon>
        <taxon>Streptomycetaceae</taxon>
        <taxon>Streptomyces</taxon>
    </lineage>
</organism>
<proteinExistence type="predicted"/>
<dbReference type="RefSeq" id="WP_191868967.1">
    <property type="nucleotide sequence ID" value="NZ_BMRU01000009.1"/>
</dbReference>
<sequence length="304" mass="32252">MSQPSSSAYERLRAATAQLAVPEKVRATAAAAPGDPCPGQIWRAVWDDVVEIVAVTAVDGTAVCALPVSLETRFHDSQTLLLPAAASTLDQPLALWCGLASRLPWCVLDRQVSQLSVPLDAKGSPAPTATEYRYGSPIPSSGAQASEFRAVLADTMDLLTSVQWAPPGSGDLAIVLKQRGLGPADLIQHLAIEPSRALAVLRALTPLTPHEAGLLAPVLGLPVGDVLAANPPLPDRLVHELSRPARRVQIRRLAQLTGTAEDDARQQALFATLALAARQERPAEADWPARVDRFFDVHLGQAGQ</sequence>
<evidence type="ECO:0000313" key="1">
    <source>
        <dbReference type="EMBL" id="GHI16579.1"/>
    </source>
</evidence>
<keyword evidence="2" id="KW-1185">Reference proteome</keyword>
<comment type="caution">
    <text evidence="1">The sequence shown here is derived from an EMBL/GenBank/DDBJ whole genome shotgun (WGS) entry which is preliminary data.</text>
</comment>
<evidence type="ECO:0000313" key="2">
    <source>
        <dbReference type="Proteomes" id="UP000660554"/>
    </source>
</evidence>
<reference evidence="2" key="1">
    <citation type="submission" date="2020-09" db="EMBL/GenBank/DDBJ databases">
        <title>Whole genome shotgun sequence of Streptomyces cinnamonensis NBRC 15873.</title>
        <authorList>
            <person name="Komaki H."/>
            <person name="Tamura T."/>
        </authorList>
    </citation>
    <scope>NUCLEOTIDE SEQUENCE [LARGE SCALE GENOMIC DNA]</scope>
    <source>
        <strain evidence="2">NBRC 15873</strain>
    </source>
</reference>
<protein>
    <submittedName>
        <fullName evidence="1">Uncharacterized protein</fullName>
    </submittedName>
</protein>
<dbReference type="GeneID" id="86955480"/>
<name>A0ABQ3NUY8_STRVG</name>
<dbReference type="EMBL" id="BNDV01000016">
    <property type="protein sequence ID" value="GHI16579.1"/>
    <property type="molecule type" value="Genomic_DNA"/>
</dbReference>
<dbReference type="Proteomes" id="UP000660554">
    <property type="component" value="Unassembled WGS sequence"/>
</dbReference>